<sequence length="380" mass="41401">MSGSVMEEWTDLAALRQVSDALADAAIAEATAAGAQGNLLLDRAVRHGVEADTPPAARALIEDAQRLDWADRERLKRGSDAYLAIGTTWLGLALGPGSLTHTYSSPSIARVLVDTANLTRMARRRLLETGSWNIATALPDGLLPGHDGYVHNLQVRLLHARVRHGLLKKGWNTEELGLPINQFDMIRTWLDFTYVPFGAFGNLGVDFTEAELADLYHLWQVAAHILGIDDAIVRAITDQRSAKRLLDAIHAEEGQPNADSRRLTAAMLDALSDLLAPGLGVSPAVARKLAAATLRRLHGGELAEQLGVGWNWTSLVLPFIAAANRFRRWRERRNPALRAATIAAAIHTHHNREEVYSGPTTYERAASQDASLGLPETQDA</sequence>
<keyword evidence="4" id="KW-1185">Reference proteome</keyword>
<dbReference type="HOGENOM" id="CLU_049598_1_1_5"/>
<name>F6F1I5_SPHCR</name>
<dbReference type="AlphaFoldDB" id="F6F1I5"/>
<feature type="domain" description="ER-bound oxygenase mpaB/mpaB'/Rubber oxygenase catalytic" evidence="2">
    <location>
        <begin position="96"/>
        <end position="319"/>
    </location>
</feature>
<reference evidence="3 4" key="1">
    <citation type="submission" date="2011-05" db="EMBL/GenBank/DDBJ databases">
        <title>Complete sequence of chromosome 2 of Sphingobium chlorophenolicum L-1.</title>
        <authorList>
            <consortium name="US DOE Joint Genome Institute"/>
            <person name="Lucas S."/>
            <person name="Han J."/>
            <person name="Lapidus A."/>
            <person name="Cheng J.-F."/>
            <person name="Goodwin L."/>
            <person name="Pitluck S."/>
            <person name="Peters L."/>
            <person name="Daligault H."/>
            <person name="Han C."/>
            <person name="Tapia R."/>
            <person name="Land M."/>
            <person name="Hauser L."/>
            <person name="Kyrpides N."/>
            <person name="Ivanova N."/>
            <person name="Pagani I."/>
            <person name="Turner P."/>
            <person name="Copley S."/>
            <person name="Woyke T."/>
        </authorList>
    </citation>
    <scope>NUCLEOTIDE SEQUENCE [LARGE SCALE GENOMIC DNA]</scope>
    <source>
        <strain evidence="3 4">L-1</strain>
    </source>
</reference>
<dbReference type="InterPro" id="IPR037473">
    <property type="entry name" value="Lcp-like"/>
</dbReference>
<proteinExistence type="predicted"/>
<organism evidence="3 4">
    <name type="scientific">Sphingobium chlorophenolicum L-1</name>
    <dbReference type="NCBI Taxonomy" id="690566"/>
    <lineage>
        <taxon>Bacteria</taxon>
        <taxon>Pseudomonadati</taxon>
        <taxon>Pseudomonadota</taxon>
        <taxon>Alphaproteobacteria</taxon>
        <taxon>Sphingomonadales</taxon>
        <taxon>Sphingomonadaceae</taxon>
        <taxon>Sphingobium</taxon>
    </lineage>
</organism>
<dbReference type="InterPro" id="IPR018713">
    <property type="entry name" value="MPAB/Lcp_cat_dom"/>
</dbReference>
<dbReference type="PANTHER" id="PTHR37539">
    <property type="entry name" value="SECRETED PROTEIN-RELATED"/>
    <property type="match status" value="1"/>
</dbReference>
<protein>
    <recommendedName>
        <fullName evidence="2">ER-bound oxygenase mpaB/mpaB'/Rubber oxygenase catalytic domain-containing protein</fullName>
    </recommendedName>
</protein>
<accession>F6F1I5</accession>
<dbReference type="GO" id="GO:0016491">
    <property type="term" value="F:oxidoreductase activity"/>
    <property type="evidence" value="ECO:0007669"/>
    <property type="project" value="InterPro"/>
</dbReference>
<dbReference type="STRING" id="690566.Sphch_3819"/>
<dbReference type="PANTHER" id="PTHR37539:SF1">
    <property type="entry name" value="ER-BOUND OXYGENASE MPAB_MPAB'_RUBBER OXYGENASE CATALYTIC DOMAIN-CONTAINING PROTEIN"/>
    <property type="match status" value="1"/>
</dbReference>
<evidence type="ECO:0000313" key="4">
    <source>
        <dbReference type="Proteomes" id="UP000007150"/>
    </source>
</evidence>
<dbReference type="Proteomes" id="UP000007150">
    <property type="component" value="Chromosome 2"/>
</dbReference>
<dbReference type="EMBL" id="CP002799">
    <property type="protein sequence ID" value="AEG51401.1"/>
    <property type="molecule type" value="Genomic_DNA"/>
</dbReference>
<feature type="region of interest" description="Disordered" evidence="1">
    <location>
        <begin position="355"/>
        <end position="380"/>
    </location>
</feature>
<gene>
    <name evidence="3" type="ORF">Sphch_3819</name>
</gene>
<dbReference type="Pfam" id="PF09995">
    <property type="entry name" value="MPAB_Lcp_cat"/>
    <property type="match status" value="1"/>
</dbReference>
<dbReference type="KEGG" id="sch:Sphch_3819"/>
<evidence type="ECO:0000313" key="3">
    <source>
        <dbReference type="EMBL" id="AEG51401.1"/>
    </source>
</evidence>
<evidence type="ECO:0000256" key="1">
    <source>
        <dbReference type="SAM" id="MobiDB-lite"/>
    </source>
</evidence>
<dbReference type="RefSeq" id="WP_013849625.1">
    <property type="nucleotide sequence ID" value="NC_015594.1"/>
</dbReference>
<evidence type="ECO:0000259" key="2">
    <source>
        <dbReference type="Pfam" id="PF09995"/>
    </source>
</evidence>